<evidence type="ECO:0000313" key="2">
    <source>
        <dbReference type="Proteomes" id="UP000175989"/>
    </source>
</evidence>
<dbReference type="Proteomes" id="UP000175989">
    <property type="component" value="Unassembled WGS sequence"/>
</dbReference>
<dbReference type="EMBL" id="LROM01000047">
    <property type="protein sequence ID" value="OFA08550.1"/>
    <property type="molecule type" value="Genomic_DNA"/>
</dbReference>
<reference evidence="2" key="1">
    <citation type="journal article" date="2016" name="Front. Microbiol.">
        <title>Molecular Keys to the Janthinobacterium and Duganella spp. Interaction with the Plant Pathogen Fusarium graminearum.</title>
        <authorList>
            <person name="Haack F.S."/>
            <person name="Poehlein A."/>
            <person name="Kroger C."/>
            <person name="Voigt C.A."/>
            <person name="Piepenbring M."/>
            <person name="Bode H.B."/>
            <person name="Daniel R."/>
            <person name="Schafer W."/>
            <person name="Streit W.R."/>
        </authorList>
    </citation>
    <scope>NUCLEOTIDE SEQUENCE [LARGE SCALE GENOMIC DNA]</scope>
    <source>
        <strain evidence="2">T54</strain>
    </source>
</reference>
<dbReference type="RefSeq" id="WP_141749413.1">
    <property type="nucleotide sequence ID" value="NZ_LROM01000047.1"/>
</dbReference>
<sequence>MTTAISPTSFINILVWVKKKEAEEKYEVRCEPAIPKVVQRDTIINFQIVDTYGQDIVFSGLDVTPKDMNQISSPAISKSGKLLTVSDANTCNCWLNLNLEFTNRTEGHRFVHDPQVQNDTNE</sequence>
<evidence type="ECO:0000313" key="1">
    <source>
        <dbReference type="EMBL" id="OFA08550.1"/>
    </source>
</evidence>
<protein>
    <submittedName>
        <fullName evidence="1">Uncharacterized protein</fullName>
    </submittedName>
</protein>
<proteinExistence type="predicted"/>
<accession>A0A1E7X662</accession>
<dbReference type="AlphaFoldDB" id="A0A1E7X662"/>
<organism evidence="1 2">
    <name type="scientific">Duganella phyllosphaerae</name>
    <dbReference type="NCBI Taxonomy" id="762836"/>
    <lineage>
        <taxon>Bacteria</taxon>
        <taxon>Pseudomonadati</taxon>
        <taxon>Pseudomonadota</taxon>
        <taxon>Betaproteobacteria</taxon>
        <taxon>Burkholderiales</taxon>
        <taxon>Oxalobacteraceae</taxon>
        <taxon>Telluria group</taxon>
        <taxon>Duganella</taxon>
    </lineage>
</organism>
<keyword evidence="2" id="KW-1185">Reference proteome</keyword>
<dbReference type="OrthoDB" id="8778482at2"/>
<name>A0A1E7X662_9BURK</name>
<comment type="caution">
    <text evidence="1">The sequence shown here is derived from an EMBL/GenBank/DDBJ whole genome shotgun (WGS) entry which is preliminary data.</text>
</comment>
<gene>
    <name evidence="1" type="ORF">DUPY_06790</name>
</gene>